<name>D3LSW4_9FIRM</name>
<sequence length="68" mass="8365">MIIDISKCYKSDYTKDRRISQNFGFLCVYFYVFIPLSISFEAICSAYFQYFILFYYDQLLFFIIIMHF</sequence>
<protein>
    <submittedName>
        <fullName evidence="2">Uncharacterized protein</fullName>
    </submittedName>
</protein>
<reference evidence="3" key="1">
    <citation type="submission" date="2009-12" db="EMBL/GenBank/DDBJ databases">
        <title>Sequence of Clostridiales genomosp. BVAB3 str. UPII9-5.</title>
        <authorList>
            <person name="Madupu R."/>
            <person name="Durkin A.S."/>
            <person name="Torralba M."/>
            <person name="Methe B."/>
            <person name="Sutton G.G."/>
            <person name="Strausberg R.L."/>
            <person name="Nelson K.E."/>
        </authorList>
    </citation>
    <scope>NUCLEOTIDE SEQUENCE [LARGE SCALE GENOMIC DNA]</scope>
    <source>
        <strain evidence="3">28L</strain>
    </source>
</reference>
<keyword evidence="1" id="KW-1133">Transmembrane helix</keyword>
<keyword evidence="1" id="KW-0472">Membrane</keyword>
<accession>D3LSW4</accession>
<feature type="transmembrane region" description="Helical" evidence="1">
    <location>
        <begin position="46"/>
        <end position="66"/>
    </location>
</feature>
<evidence type="ECO:0000313" key="2">
    <source>
        <dbReference type="EMBL" id="EFD94748.1"/>
    </source>
</evidence>
<evidence type="ECO:0000256" key="1">
    <source>
        <dbReference type="SAM" id="Phobius"/>
    </source>
</evidence>
<evidence type="ECO:0000313" key="3">
    <source>
        <dbReference type="Proteomes" id="UP000003242"/>
    </source>
</evidence>
<comment type="caution">
    <text evidence="2">The sequence shown here is derived from an EMBL/GenBank/DDBJ whole genome shotgun (WGS) entry which is preliminary data.</text>
</comment>
<proteinExistence type="predicted"/>
<dbReference type="EMBL" id="ADGP01000005">
    <property type="protein sequence ID" value="EFD94748.1"/>
    <property type="molecule type" value="Genomic_DNA"/>
</dbReference>
<organism evidence="2 3">
    <name type="scientific">Megasphaera lornae</name>
    <dbReference type="NCBI Taxonomy" id="1000568"/>
    <lineage>
        <taxon>Bacteria</taxon>
        <taxon>Bacillati</taxon>
        <taxon>Bacillota</taxon>
        <taxon>Negativicutes</taxon>
        <taxon>Veillonellales</taxon>
        <taxon>Veillonellaceae</taxon>
        <taxon>Megasphaera</taxon>
    </lineage>
</organism>
<dbReference type="STRING" id="699218.HMPREF0889_1488"/>
<feature type="transmembrane region" description="Helical" evidence="1">
    <location>
        <begin position="21"/>
        <end position="40"/>
    </location>
</feature>
<gene>
    <name evidence="2" type="ORF">HMPREF0889_1488</name>
</gene>
<dbReference type="AlphaFoldDB" id="D3LSW4"/>
<dbReference type="Proteomes" id="UP000003242">
    <property type="component" value="Unassembled WGS sequence"/>
</dbReference>
<keyword evidence="1" id="KW-0812">Transmembrane</keyword>